<accession>A0A9W7SV62</accession>
<protein>
    <submittedName>
        <fullName evidence="1">Uncharacterized protein</fullName>
    </submittedName>
</protein>
<comment type="caution">
    <text evidence="1">The sequence shown here is derived from an EMBL/GenBank/DDBJ whole genome shotgun (WGS) entry which is preliminary data.</text>
</comment>
<evidence type="ECO:0000313" key="1">
    <source>
        <dbReference type="EMBL" id="KAH9832795.1"/>
    </source>
</evidence>
<reference evidence="1 2" key="2">
    <citation type="journal article" date="2021" name="Curr. Genet.">
        <title>Genetic response to nitrogen starvation in the aggressive Eucalyptus foliar pathogen Teratosphaeria destructans.</title>
        <authorList>
            <person name="Havenga M."/>
            <person name="Wingfield B.D."/>
            <person name="Wingfield M.J."/>
            <person name="Dreyer L.L."/>
            <person name="Roets F."/>
            <person name="Aylward J."/>
        </authorList>
    </citation>
    <scope>NUCLEOTIDE SEQUENCE [LARGE SCALE GENOMIC DNA]</scope>
    <source>
        <strain evidence="1">CMW44962</strain>
    </source>
</reference>
<dbReference type="Proteomes" id="UP001138500">
    <property type="component" value="Unassembled WGS sequence"/>
</dbReference>
<name>A0A9W7SV62_9PEZI</name>
<proteinExistence type="predicted"/>
<keyword evidence="2" id="KW-1185">Reference proteome</keyword>
<organism evidence="1 2">
    <name type="scientific">Teratosphaeria destructans</name>
    <dbReference type="NCBI Taxonomy" id="418781"/>
    <lineage>
        <taxon>Eukaryota</taxon>
        <taxon>Fungi</taxon>
        <taxon>Dikarya</taxon>
        <taxon>Ascomycota</taxon>
        <taxon>Pezizomycotina</taxon>
        <taxon>Dothideomycetes</taxon>
        <taxon>Dothideomycetidae</taxon>
        <taxon>Mycosphaerellales</taxon>
        <taxon>Teratosphaeriaceae</taxon>
        <taxon>Teratosphaeria</taxon>
    </lineage>
</organism>
<reference evidence="1 2" key="1">
    <citation type="journal article" date="2018" name="IMA Fungus">
        <title>IMA Genome-F 10: Nine draft genome sequences of Claviceps purpurea s.lat., including C. arundinis, C. humidiphila, and C. cf. spartinae, pseudomolecules for the pitch canker pathogen Fusarium circinatum, draft genome of Davidsoniella eucalypti, Grosmannia galeiformis, Quambalaria eucalypti, and Teratosphaeria destructans.</title>
        <authorList>
            <person name="Wingfield B.D."/>
            <person name="Liu M."/>
            <person name="Nguyen H.D."/>
            <person name="Lane F.A."/>
            <person name="Morgan S.W."/>
            <person name="De Vos L."/>
            <person name="Wilken P.M."/>
            <person name="Duong T.A."/>
            <person name="Aylward J."/>
            <person name="Coetzee M.P."/>
            <person name="Dadej K."/>
            <person name="De Beer Z.W."/>
            <person name="Findlay W."/>
            <person name="Havenga M."/>
            <person name="Kolarik M."/>
            <person name="Menzies J.G."/>
            <person name="Naidoo K."/>
            <person name="Pochopski O."/>
            <person name="Shoukouhi P."/>
            <person name="Santana Q.C."/>
            <person name="Seifert K.A."/>
            <person name="Soal N."/>
            <person name="Steenkamp E.T."/>
            <person name="Tatham C.T."/>
            <person name="van der Nest M.A."/>
            <person name="Wingfield M.J."/>
        </authorList>
    </citation>
    <scope>NUCLEOTIDE SEQUENCE [LARGE SCALE GENOMIC DNA]</scope>
    <source>
        <strain evidence="1">CMW44962</strain>
    </source>
</reference>
<dbReference type="AlphaFoldDB" id="A0A9W7SV62"/>
<dbReference type="OrthoDB" id="3900379at2759"/>
<dbReference type="EMBL" id="RIBY02001112">
    <property type="protein sequence ID" value="KAH9832795.1"/>
    <property type="molecule type" value="Genomic_DNA"/>
</dbReference>
<sequence>MPAFRPAADLRYLDQLSRNFYGTDVPTLRDEIGCLRAKLDNCQSWLWRRNKKIQEQKRRLSDMDNAYSVLHRSHQHYKRAWEKAQRKLRRLGHG</sequence>
<gene>
    <name evidence="1" type="ORF">Tdes44962_MAKER00276</name>
</gene>
<evidence type="ECO:0000313" key="2">
    <source>
        <dbReference type="Proteomes" id="UP001138500"/>
    </source>
</evidence>